<organism evidence="1">
    <name type="scientific">viral metagenome</name>
    <dbReference type="NCBI Taxonomy" id="1070528"/>
    <lineage>
        <taxon>unclassified sequences</taxon>
        <taxon>metagenomes</taxon>
        <taxon>organismal metagenomes</taxon>
    </lineage>
</organism>
<dbReference type="EMBL" id="MN740081">
    <property type="protein sequence ID" value="QHT87090.1"/>
    <property type="molecule type" value="Genomic_DNA"/>
</dbReference>
<accession>A0A6C0I3C8</accession>
<proteinExistence type="predicted"/>
<name>A0A6C0I3C8_9ZZZZ</name>
<reference evidence="1" key="1">
    <citation type="journal article" date="2020" name="Nature">
        <title>Giant virus diversity and host interactions through global metagenomics.</title>
        <authorList>
            <person name="Schulz F."/>
            <person name="Roux S."/>
            <person name="Paez-Espino D."/>
            <person name="Jungbluth S."/>
            <person name="Walsh D.A."/>
            <person name="Denef V.J."/>
            <person name="McMahon K.D."/>
            <person name="Konstantinidis K.T."/>
            <person name="Eloe-Fadrosh E.A."/>
            <person name="Kyrpides N.C."/>
            <person name="Woyke T."/>
        </authorList>
    </citation>
    <scope>NUCLEOTIDE SEQUENCE</scope>
    <source>
        <strain evidence="1">GVMAG-M-3300023184-18</strain>
    </source>
</reference>
<sequence length="32" mass="3543">MVVNALNFDGVDDVVEFNSYITDFGASFTIEL</sequence>
<dbReference type="AlphaFoldDB" id="A0A6C0I3C8"/>
<protein>
    <submittedName>
        <fullName evidence="1">Uncharacterized protein</fullName>
    </submittedName>
</protein>
<evidence type="ECO:0000313" key="1">
    <source>
        <dbReference type="EMBL" id="QHT87090.1"/>
    </source>
</evidence>